<accession>A0ABX3FN60</accession>
<gene>
    <name evidence="2" type="ORF">BIY21_20675</name>
</gene>
<evidence type="ECO:0000313" key="3">
    <source>
        <dbReference type="Proteomes" id="UP000186206"/>
    </source>
</evidence>
<comment type="caution">
    <text evidence="2">The sequence shown here is derived from an EMBL/GenBank/DDBJ whole genome shotgun (WGS) entry which is preliminary data.</text>
</comment>
<sequence length="448" mass="51667">MKITEIAVEKLFGVFDHVIPLNQKGQITIVIGENGLGKTVILEAVNALFDGKYSFFDSLDFTKFTFKFDNGDNWYLTKKGTSESSSLFISRANKDSKKVKEHKISSVSLNKRKTMSSIARRRELRERELEYRWMMDRDSSFIDFDDFDELERRHHYIQMKKMKHSFWNGEDEVNPPKWFIDGIESVDVKLIETQRVMTAKESGSDSYVNTVQRCSAELKRMISLVAKQSADTTSILDSTYPNRLIKKLKQGTNDTFEDLNSALIKLDQRRKILSSIGLVIDSEDSDILQIKENQKDLVGLLKLYIDDSHEKLDPFDSLANKIILLKGIVNKRFKHKTLEIRQGKGLVFKSTVIKNKVGEYVDIPSSKLSSGEQNELILFYKLIFEAKENDLYLIDEPELSLHISWQNKFIQDLKDVTEMNKVTIVIATHSPDIIDDNWDLKVELVGVE</sequence>
<feature type="domain" description="AAA+ ATPase" evidence="1">
    <location>
        <begin position="24"/>
        <end position="444"/>
    </location>
</feature>
<dbReference type="SUPFAM" id="SSF52540">
    <property type="entry name" value="P-loop containing nucleoside triphosphate hydrolases"/>
    <property type="match status" value="1"/>
</dbReference>
<reference evidence="2 3" key="1">
    <citation type="submission" date="2016-09" db="EMBL/GenBank/DDBJ databases">
        <title>Genomic Taxonomy of the Vibrionaceae.</title>
        <authorList>
            <person name="Gonzalez-Castillo A."/>
            <person name="Gomez-Gil B."/>
            <person name="Enciso-Ibarra K."/>
        </authorList>
    </citation>
    <scope>NUCLEOTIDE SEQUENCE [LARGE SCALE GENOMIC DNA]</scope>
    <source>
        <strain evidence="2 3">CAIM 1731</strain>
    </source>
</reference>
<name>A0ABX3FN60_9VIBR</name>
<dbReference type="RefSeq" id="WP_075647790.1">
    <property type="nucleotide sequence ID" value="NZ_AP019658.1"/>
</dbReference>
<dbReference type="EMBL" id="MJMI01000020">
    <property type="protein sequence ID" value="OLQ95661.1"/>
    <property type="molecule type" value="Genomic_DNA"/>
</dbReference>
<keyword evidence="3" id="KW-1185">Reference proteome</keyword>
<evidence type="ECO:0000259" key="1">
    <source>
        <dbReference type="SMART" id="SM00382"/>
    </source>
</evidence>
<dbReference type="InterPro" id="IPR041685">
    <property type="entry name" value="AAA_GajA/Old/RecF-like"/>
</dbReference>
<dbReference type="Pfam" id="PF13175">
    <property type="entry name" value="AAA_15"/>
    <property type="match status" value="1"/>
</dbReference>
<evidence type="ECO:0000313" key="2">
    <source>
        <dbReference type="EMBL" id="OLQ95661.1"/>
    </source>
</evidence>
<dbReference type="InterPro" id="IPR027417">
    <property type="entry name" value="P-loop_NTPase"/>
</dbReference>
<dbReference type="SMART" id="SM00382">
    <property type="entry name" value="AAA"/>
    <property type="match status" value="1"/>
</dbReference>
<dbReference type="PANTHER" id="PTHR43581:SF2">
    <property type="entry name" value="EXCINUCLEASE ATPASE SUBUNIT"/>
    <property type="match status" value="1"/>
</dbReference>
<protein>
    <recommendedName>
        <fullName evidence="1">AAA+ ATPase domain-containing protein</fullName>
    </recommendedName>
</protein>
<proteinExistence type="predicted"/>
<dbReference type="Gene3D" id="3.40.50.300">
    <property type="entry name" value="P-loop containing nucleotide triphosphate hydrolases"/>
    <property type="match status" value="1"/>
</dbReference>
<dbReference type="InterPro" id="IPR003593">
    <property type="entry name" value="AAA+_ATPase"/>
</dbReference>
<dbReference type="PANTHER" id="PTHR43581">
    <property type="entry name" value="ATP/GTP PHOSPHATASE"/>
    <property type="match status" value="1"/>
</dbReference>
<dbReference type="Proteomes" id="UP000186206">
    <property type="component" value="Unassembled WGS sequence"/>
</dbReference>
<organism evidence="2 3">
    <name type="scientific">Vibrio ponticus</name>
    <dbReference type="NCBI Taxonomy" id="265668"/>
    <lineage>
        <taxon>Bacteria</taxon>
        <taxon>Pseudomonadati</taxon>
        <taxon>Pseudomonadota</taxon>
        <taxon>Gammaproteobacteria</taxon>
        <taxon>Vibrionales</taxon>
        <taxon>Vibrionaceae</taxon>
        <taxon>Vibrio</taxon>
    </lineage>
</organism>
<dbReference type="InterPro" id="IPR051396">
    <property type="entry name" value="Bact_Antivir_Def_Nuclease"/>
</dbReference>